<dbReference type="InterPro" id="IPR006175">
    <property type="entry name" value="YjgF/YER057c/UK114"/>
</dbReference>
<gene>
    <name evidence="1" type="ORF">FocTR4_00010871</name>
</gene>
<dbReference type="AlphaFoldDB" id="A0A5C6T4Z2"/>
<dbReference type="PANTHER" id="PTHR11803:SF48">
    <property type="entry name" value="2-AMINOMUCONATE DEAMINASE"/>
    <property type="match status" value="1"/>
</dbReference>
<dbReference type="Proteomes" id="UP000321331">
    <property type="component" value="Unassembled WGS sequence"/>
</dbReference>
<evidence type="ECO:0008006" key="3">
    <source>
        <dbReference type="Google" id="ProtNLM"/>
    </source>
</evidence>
<dbReference type="PANTHER" id="PTHR11803">
    <property type="entry name" value="2-IMINOBUTANOATE/2-IMINOPROPANOATE DEAMINASE RIDA"/>
    <property type="match status" value="1"/>
</dbReference>
<dbReference type="Gene3D" id="3.30.1330.40">
    <property type="entry name" value="RutC-like"/>
    <property type="match status" value="1"/>
</dbReference>
<evidence type="ECO:0000313" key="2">
    <source>
        <dbReference type="Proteomes" id="UP000321331"/>
    </source>
</evidence>
<dbReference type="SUPFAM" id="SSF55298">
    <property type="entry name" value="YjgF-like"/>
    <property type="match status" value="1"/>
</dbReference>
<organism evidence="1 2">
    <name type="scientific">Fusarium oxysporum f. sp. cubense</name>
    <dbReference type="NCBI Taxonomy" id="61366"/>
    <lineage>
        <taxon>Eukaryota</taxon>
        <taxon>Fungi</taxon>
        <taxon>Dikarya</taxon>
        <taxon>Ascomycota</taxon>
        <taxon>Pezizomycotina</taxon>
        <taxon>Sordariomycetes</taxon>
        <taxon>Hypocreomycetidae</taxon>
        <taxon>Hypocreales</taxon>
        <taxon>Nectriaceae</taxon>
        <taxon>Fusarium</taxon>
        <taxon>Fusarium oxysporum species complex</taxon>
    </lineage>
</organism>
<reference evidence="1 2" key="1">
    <citation type="submission" date="2019-07" db="EMBL/GenBank/DDBJ databases">
        <title>The First High-Quality Draft Genome Sequence of the Causal Agent of the Current Panama Disease Epidemic.</title>
        <authorList>
            <person name="Warmington R.J."/>
            <person name="Kay W."/>
            <person name="Jeffries A."/>
            <person name="Bebber D."/>
            <person name="Moore K."/>
            <person name="Studholme D.J."/>
        </authorList>
    </citation>
    <scope>NUCLEOTIDE SEQUENCE [LARGE SCALE GENOMIC DNA]</scope>
    <source>
        <strain evidence="1 2">TR4</strain>
    </source>
</reference>
<evidence type="ECO:0000313" key="1">
    <source>
        <dbReference type="EMBL" id="TXC05499.1"/>
    </source>
</evidence>
<dbReference type="GO" id="GO:0005739">
    <property type="term" value="C:mitochondrion"/>
    <property type="evidence" value="ECO:0007669"/>
    <property type="project" value="TreeGrafter"/>
</dbReference>
<dbReference type="Pfam" id="PF01042">
    <property type="entry name" value="Ribonuc_L-PSP"/>
    <property type="match status" value="1"/>
</dbReference>
<accession>A0A5C6T4Z2</accession>
<sequence>MSSLNGEPIIVSGGTAGLAHYPHARLAPGGQTRTLYISGTSSRLPDGTFDGVKVNEDGSLNFDVRQQTFTIIRNIEAIIKNATAGRGNLGNIIDATIFLVDIGKNYSGMNAVWNEFWPRVDTAPARTTIGVKELPSPKIVVEFKCTALIDVDG</sequence>
<proteinExistence type="predicted"/>
<dbReference type="InterPro" id="IPR035959">
    <property type="entry name" value="RutC-like_sf"/>
</dbReference>
<name>A0A5C6T4Z2_FUSOC</name>
<dbReference type="GO" id="GO:0019239">
    <property type="term" value="F:deaminase activity"/>
    <property type="evidence" value="ECO:0007669"/>
    <property type="project" value="TreeGrafter"/>
</dbReference>
<protein>
    <recommendedName>
        <fullName evidence="3">2-aminomuconate deaminase</fullName>
    </recommendedName>
</protein>
<dbReference type="GO" id="GO:0005829">
    <property type="term" value="C:cytosol"/>
    <property type="evidence" value="ECO:0007669"/>
    <property type="project" value="TreeGrafter"/>
</dbReference>
<dbReference type="CDD" id="cd00448">
    <property type="entry name" value="YjgF_YER057c_UK114_family"/>
    <property type="match status" value="1"/>
</dbReference>
<dbReference type="EMBL" id="VMNF01000006">
    <property type="protein sequence ID" value="TXC05499.1"/>
    <property type="molecule type" value="Genomic_DNA"/>
</dbReference>
<comment type="caution">
    <text evidence="1">The sequence shown here is derived from an EMBL/GenBank/DDBJ whole genome shotgun (WGS) entry which is preliminary data.</text>
</comment>